<accession>A0A8J5GEC0</accession>
<dbReference type="Pfam" id="PF00069">
    <property type="entry name" value="Pkinase"/>
    <property type="match status" value="2"/>
</dbReference>
<dbReference type="SUPFAM" id="SSF56112">
    <property type="entry name" value="Protein kinase-like (PK-like)"/>
    <property type="match status" value="1"/>
</dbReference>
<feature type="compositionally biased region" description="Low complexity" evidence="10">
    <location>
        <begin position="436"/>
        <end position="447"/>
    </location>
</feature>
<comment type="similarity">
    <text evidence="1">Belongs to the protein kinase superfamily. AGC Ser/Thr protein kinase family.</text>
</comment>
<dbReference type="EC" id="2.7.11.1" evidence="2"/>
<proteinExistence type="inferred from homology"/>
<evidence type="ECO:0000256" key="3">
    <source>
        <dbReference type="ARBA" id="ARBA00022527"/>
    </source>
</evidence>
<dbReference type="SMART" id="SM00220">
    <property type="entry name" value="S_TKc"/>
    <property type="match status" value="1"/>
</dbReference>
<feature type="compositionally biased region" description="Basic and acidic residues" evidence="10">
    <location>
        <begin position="221"/>
        <end position="238"/>
    </location>
</feature>
<dbReference type="AlphaFoldDB" id="A0A8J5GEC0"/>
<feature type="region of interest" description="Disordered" evidence="10">
    <location>
        <begin position="209"/>
        <end position="242"/>
    </location>
</feature>
<evidence type="ECO:0000313" key="13">
    <source>
        <dbReference type="EMBL" id="KAG6504646.1"/>
    </source>
</evidence>
<dbReference type="InterPro" id="IPR000719">
    <property type="entry name" value="Prot_kinase_dom"/>
</dbReference>
<dbReference type="FunFam" id="1.10.510.10:FF:000294">
    <property type="entry name" value="Serine/threonine-protein kinase OXI1"/>
    <property type="match status" value="1"/>
</dbReference>
<keyword evidence="5" id="KW-0547">Nucleotide-binding</keyword>
<feature type="domain" description="AGC-kinase C-terminal" evidence="12">
    <location>
        <begin position="382"/>
        <end position="453"/>
    </location>
</feature>
<evidence type="ECO:0000256" key="1">
    <source>
        <dbReference type="ARBA" id="ARBA00009903"/>
    </source>
</evidence>
<dbReference type="Gene3D" id="1.10.510.10">
    <property type="entry name" value="Transferase(Phosphotransferase) domain 1"/>
    <property type="match status" value="2"/>
</dbReference>
<reference evidence="13 14" key="1">
    <citation type="submission" date="2020-08" db="EMBL/GenBank/DDBJ databases">
        <title>Plant Genome Project.</title>
        <authorList>
            <person name="Zhang R.-G."/>
        </authorList>
    </citation>
    <scope>NUCLEOTIDE SEQUENCE [LARGE SCALE GENOMIC DNA]</scope>
    <source>
        <tissue evidence="13">Rhizome</tissue>
    </source>
</reference>
<comment type="caution">
    <text evidence="13">The sequence shown here is derived from an EMBL/GenBank/DDBJ whole genome shotgun (WGS) entry which is preliminary data.</text>
</comment>
<keyword evidence="14" id="KW-1185">Reference proteome</keyword>
<protein>
    <recommendedName>
        <fullName evidence="2">non-specific serine/threonine protein kinase</fullName>
        <ecNumber evidence="2">2.7.11.1</ecNumber>
    </recommendedName>
</protein>
<comment type="catalytic activity">
    <reaction evidence="8">
        <text>L-threonyl-[protein] + ATP = O-phospho-L-threonyl-[protein] + ADP + H(+)</text>
        <dbReference type="Rhea" id="RHEA:46608"/>
        <dbReference type="Rhea" id="RHEA-COMP:11060"/>
        <dbReference type="Rhea" id="RHEA-COMP:11605"/>
        <dbReference type="ChEBI" id="CHEBI:15378"/>
        <dbReference type="ChEBI" id="CHEBI:30013"/>
        <dbReference type="ChEBI" id="CHEBI:30616"/>
        <dbReference type="ChEBI" id="CHEBI:61977"/>
        <dbReference type="ChEBI" id="CHEBI:456216"/>
        <dbReference type="EC" id="2.7.11.1"/>
    </reaction>
</comment>
<evidence type="ECO:0000256" key="5">
    <source>
        <dbReference type="ARBA" id="ARBA00022741"/>
    </source>
</evidence>
<evidence type="ECO:0000256" key="4">
    <source>
        <dbReference type="ARBA" id="ARBA00022679"/>
    </source>
</evidence>
<dbReference type="EMBL" id="JACMSC010000010">
    <property type="protein sequence ID" value="KAG6504646.1"/>
    <property type="molecule type" value="Genomic_DNA"/>
</dbReference>
<evidence type="ECO:0000259" key="12">
    <source>
        <dbReference type="PROSITE" id="PS51285"/>
    </source>
</evidence>
<evidence type="ECO:0000256" key="10">
    <source>
        <dbReference type="SAM" id="MobiDB-lite"/>
    </source>
</evidence>
<dbReference type="PANTHER" id="PTHR45637">
    <property type="entry name" value="FLIPPASE KINASE 1-RELATED"/>
    <property type="match status" value="1"/>
</dbReference>
<keyword evidence="6" id="KW-0418">Kinase</keyword>
<evidence type="ECO:0000256" key="8">
    <source>
        <dbReference type="ARBA" id="ARBA00047899"/>
    </source>
</evidence>
<dbReference type="PROSITE" id="PS50011">
    <property type="entry name" value="PROTEIN_KINASE_DOM"/>
    <property type="match status" value="1"/>
</dbReference>
<organism evidence="13 14">
    <name type="scientific">Zingiber officinale</name>
    <name type="common">Ginger</name>
    <name type="synonym">Amomum zingiber</name>
    <dbReference type="NCBI Taxonomy" id="94328"/>
    <lineage>
        <taxon>Eukaryota</taxon>
        <taxon>Viridiplantae</taxon>
        <taxon>Streptophyta</taxon>
        <taxon>Embryophyta</taxon>
        <taxon>Tracheophyta</taxon>
        <taxon>Spermatophyta</taxon>
        <taxon>Magnoliopsida</taxon>
        <taxon>Liliopsida</taxon>
        <taxon>Zingiberales</taxon>
        <taxon>Zingiberaceae</taxon>
        <taxon>Zingiber</taxon>
    </lineage>
</organism>
<feature type="compositionally biased region" description="Low complexity" evidence="10">
    <location>
        <begin position="276"/>
        <end position="287"/>
    </location>
</feature>
<dbReference type="GO" id="GO:0005524">
    <property type="term" value="F:ATP binding"/>
    <property type="evidence" value="ECO:0007669"/>
    <property type="project" value="UniProtKB-KW"/>
</dbReference>
<dbReference type="Gene3D" id="3.30.200.20">
    <property type="entry name" value="Phosphorylase Kinase, domain 1"/>
    <property type="match status" value="1"/>
</dbReference>
<evidence type="ECO:0000259" key="11">
    <source>
        <dbReference type="PROSITE" id="PS50011"/>
    </source>
</evidence>
<comment type="catalytic activity">
    <reaction evidence="9">
        <text>L-seryl-[protein] + ATP = O-phospho-L-seryl-[protein] + ADP + H(+)</text>
        <dbReference type="Rhea" id="RHEA:17989"/>
        <dbReference type="Rhea" id="RHEA-COMP:9863"/>
        <dbReference type="Rhea" id="RHEA-COMP:11604"/>
        <dbReference type="ChEBI" id="CHEBI:15378"/>
        <dbReference type="ChEBI" id="CHEBI:29999"/>
        <dbReference type="ChEBI" id="CHEBI:30616"/>
        <dbReference type="ChEBI" id="CHEBI:83421"/>
        <dbReference type="ChEBI" id="CHEBI:456216"/>
        <dbReference type="EC" id="2.7.11.1"/>
    </reaction>
</comment>
<evidence type="ECO:0000256" key="6">
    <source>
        <dbReference type="ARBA" id="ARBA00022777"/>
    </source>
</evidence>
<dbReference type="InterPro" id="IPR000961">
    <property type="entry name" value="AGC-kinase_C"/>
</dbReference>
<keyword evidence="4" id="KW-0808">Transferase</keyword>
<feature type="region of interest" description="Disordered" evidence="10">
    <location>
        <begin position="430"/>
        <end position="453"/>
    </location>
</feature>
<keyword evidence="3" id="KW-0723">Serine/threonine-protein kinase</keyword>
<dbReference type="PROSITE" id="PS51285">
    <property type="entry name" value="AGC_KINASE_CTER"/>
    <property type="match status" value="1"/>
</dbReference>
<evidence type="ECO:0000256" key="9">
    <source>
        <dbReference type="ARBA" id="ARBA00048679"/>
    </source>
</evidence>
<evidence type="ECO:0000256" key="2">
    <source>
        <dbReference type="ARBA" id="ARBA00012513"/>
    </source>
</evidence>
<sequence>MAQPVSPTPPPIDLRDLKAVSVLGRGAKGVVFLVRGGGAAQSTEPLALKAVSRSSIEKKRAASAPGDAYRRVWLERDVLLTLHHPLLPSLRGVVSTDKIVGFAIDRCSGGDLASLRRRQSEKMFSDDAIRCVFHPIAGLFSPARPSRFRFLTFGCILRRFYAAELVLALEYLHGLGIVYRDLKPENILIQDNGHLMLVDFDLSTKLPPKSPLNPLGSTSFRRRELAPERNGNKEEVKKKNTKRKERRLLGCFSFNSGVSPEATESAASAGNPTPPSTESSSSGKSNSFVGTEEYVAPEIIQGRGHDFAVDWWGLGVVLYEMLYGRTPFRGQDRKETFYRILTKQPELTGEPTPLRRLLRRLLEKDPARRISCEGIKAHEFFEGIIWDEVLRVARPPFIPSLAETGEEEVEGIDGVEGLDVERTVEEISASKEEAAEAVTTSSAETPADFFSAF</sequence>
<dbReference type="Proteomes" id="UP000734854">
    <property type="component" value="Unassembled WGS sequence"/>
</dbReference>
<keyword evidence="7" id="KW-0067">ATP-binding</keyword>
<dbReference type="GO" id="GO:0004674">
    <property type="term" value="F:protein serine/threonine kinase activity"/>
    <property type="evidence" value="ECO:0007669"/>
    <property type="project" value="UniProtKB-KW"/>
</dbReference>
<dbReference type="InterPro" id="IPR008271">
    <property type="entry name" value="Ser/Thr_kinase_AS"/>
</dbReference>
<name>A0A8J5GEC0_ZINOF</name>
<feature type="domain" description="Protein kinase" evidence="11">
    <location>
        <begin position="17"/>
        <end position="381"/>
    </location>
</feature>
<feature type="region of interest" description="Disordered" evidence="10">
    <location>
        <begin position="259"/>
        <end position="288"/>
    </location>
</feature>
<dbReference type="FunFam" id="3.30.200.20:FF:000573">
    <property type="entry name" value="Serine/threonine-protein kinase OXI1"/>
    <property type="match status" value="1"/>
</dbReference>
<gene>
    <name evidence="13" type="ORF">ZIOFF_036981</name>
</gene>
<evidence type="ECO:0000256" key="7">
    <source>
        <dbReference type="ARBA" id="ARBA00022840"/>
    </source>
</evidence>
<dbReference type="FunFam" id="1.10.510.10:FF:000312">
    <property type="entry name" value="Serine/threonine-protein kinase OXI1"/>
    <property type="match status" value="1"/>
</dbReference>
<dbReference type="InterPro" id="IPR011009">
    <property type="entry name" value="Kinase-like_dom_sf"/>
</dbReference>
<evidence type="ECO:0000313" key="14">
    <source>
        <dbReference type="Proteomes" id="UP000734854"/>
    </source>
</evidence>
<dbReference type="PROSITE" id="PS00108">
    <property type="entry name" value="PROTEIN_KINASE_ST"/>
    <property type="match status" value="1"/>
</dbReference>